<dbReference type="GO" id="GO:0005886">
    <property type="term" value="C:plasma membrane"/>
    <property type="evidence" value="ECO:0007669"/>
    <property type="project" value="TreeGrafter"/>
</dbReference>
<dbReference type="Gene3D" id="3.30.450.40">
    <property type="match status" value="1"/>
</dbReference>
<organism evidence="10 11">
    <name type="scientific">Bondarzewia mesenterica</name>
    <dbReference type="NCBI Taxonomy" id="1095465"/>
    <lineage>
        <taxon>Eukaryota</taxon>
        <taxon>Fungi</taxon>
        <taxon>Dikarya</taxon>
        <taxon>Basidiomycota</taxon>
        <taxon>Agaricomycotina</taxon>
        <taxon>Agaricomycetes</taxon>
        <taxon>Russulales</taxon>
        <taxon>Bondarzewiaceae</taxon>
        <taxon>Bondarzewia</taxon>
    </lineage>
</organism>
<evidence type="ECO:0000256" key="2">
    <source>
        <dbReference type="ARBA" id="ARBA00012438"/>
    </source>
</evidence>
<gene>
    <name evidence="10" type="ORF">EW146_g955</name>
</gene>
<name>A0A4S4M5A3_9AGAM</name>
<dbReference type="GO" id="GO:0000155">
    <property type="term" value="F:phosphorelay sensor kinase activity"/>
    <property type="evidence" value="ECO:0007669"/>
    <property type="project" value="InterPro"/>
</dbReference>
<proteinExistence type="predicted"/>
<dbReference type="PROSITE" id="PS50110">
    <property type="entry name" value="RESPONSE_REGULATORY"/>
    <property type="match status" value="1"/>
</dbReference>
<dbReference type="PANTHER" id="PTHR43047">
    <property type="entry name" value="TWO-COMPONENT HISTIDINE PROTEIN KINASE"/>
    <property type="match status" value="1"/>
</dbReference>
<evidence type="ECO:0000256" key="7">
    <source>
        <dbReference type="SAM" id="MobiDB-lite"/>
    </source>
</evidence>
<evidence type="ECO:0000256" key="1">
    <source>
        <dbReference type="ARBA" id="ARBA00000085"/>
    </source>
</evidence>
<dbReference type="InterPro" id="IPR004358">
    <property type="entry name" value="Sig_transdc_His_kin-like_C"/>
</dbReference>
<feature type="domain" description="Histidine kinase" evidence="8">
    <location>
        <begin position="448"/>
        <end position="706"/>
    </location>
</feature>
<dbReference type="OrthoDB" id="21225at2759"/>
<dbReference type="InterPro" id="IPR003594">
    <property type="entry name" value="HATPase_dom"/>
</dbReference>
<sequence length="1104" mass="122009">MLVRRSLVDIPTRIPVVLCTSLKKAHRCGDDADRTASGSVGLSVCGISAEARDHGRIAGRIRWMLGGKGRLENPPVDRESLLVWTGDQVLDSERDATYRTWFKAESGLGFETFPRTGSICAHAILQRGDEPTVVLDTHEDWRFEKNPLVTGPPHVRFYAGAPLRTQNGFNVGTLTIMDDVPRQEFSPRQRHTLKEFAAIAMREMELWRDKIQLRIRDRIQTSMEQFTRECLEIDTEVSNETDETAPTGFSMDKVYERAAKLVKKTLDVEGAIVMDVSHGDVLETIGSEGNVSVIVHSAESPVGTRTHVLDAEEYARLYETFMKYPDGRVSEGLVPVPLRTFMPTGIHYALSVPIFNIDKRPFAMLCAYNSSEQGKRFVCDFFKFVKSIQESHLAALICQARGPRVVLSTGDRCHHPVCRAEAKDDLGRQGKEPFHFKAAADATATVHSISHELRTPLHGILAAAELLADTSLNHSQLSFLQTVQACGTSLVETVNHVLDFTKLSGNSKAGGVEHVILPSKVDLMQLVEEAIEGCWIGHRARMSSLNDSEIGSLYSPPRQDRGGVKTPAKHVEIVLEIGEREEGWMVKCEKGGIRRVLMNIFGNSLKFTSDGYVHVVLRRLPSPDLPPNKVKIELAVIDTGKGISQDFLKNQLFHPFSQENPLQTGTGLGLAIVNSIVQSKGVDGKVDVWSAENLGTEIKVTIPIEVAEEEERQPSVMEPLISKGSLTISMLGFDDSHRGIQLLRKVLTHYLVSWWGFQIVPPDSPGHIVIVNEDLTPLVLAIECKDVSRPFIILTMGRGDDQLMTTVNEYERIGGFCRVMYKPGGPSRVKRILKLCLHALKISEQTTADLPQGEASVDHSFHALQDISSADSLTSEINGLSIQGSKTISRRNSDESSPKPPSMPRPRMGPRSITVHPVASWNEILPPVEEDALLPTLSPLSRPRSLSYAHQASSATISVGSGGTLLKSSIGSLEARERVRVLVVEDNSILRNLLIRWLQSKGYEFRDAVDGREGVRLFESEERFDIVLLDLSMPVLDGVGATAEIRGIEAMRSETDHPARILALTGMSSLEDKRRAFEAGVDGYLVKPVAFKTLTEMFTQLGIP</sequence>
<dbReference type="SUPFAM" id="SSF47384">
    <property type="entry name" value="Homodimeric domain of signal transducing histidine kinase"/>
    <property type="match status" value="1"/>
</dbReference>
<dbReference type="SMART" id="SM00448">
    <property type="entry name" value="REC"/>
    <property type="match status" value="1"/>
</dbReference>
<dbReference type="SUPFAM" id="SSF52172">
    <property type="entry name" value="CheY-like"/>
    <property type="match status" value="1"/>
</dbReference>
<dbReference type="CDD" id="cd17546">
    <property type="entry name" value="REC_hyHK_CKI1_RcsC-like"/>
    <property type="match status" value="1"/>
</dbReference>
<comment type="catalytic activity">
    <reaction evidence="1">
        <text>ATP + protein L-histidine = ADP + protein N-phospho-L-histidine.</text>
        <dbReference type="EC" id="2.7.13.3"/>
    </reaction>
</comment>
<dbReference type="Proteomes" id="UP000310158">
    <property type="component" value="Unassembled WGS sequence"/>
</dbReference>
<keyword evidence="4" id="KW-0808">Transferase</keyword>
<keyword evidence="5" id="KW-0418">Kinase</keyword>
<dbReference type="SUPFAM" id="SSF55874">
    <property type="entry name" value="ATPase domain of HSP90 chaperone/DNA topoisomerase II/histidine kinase"/>
    <property type="match status" value="1"/>
</dbReference>
<dbReference type="InterPro" id="IPR001789">
    <property type="entry name" value="Sig_transdc_resp-reg_receiver"/>
</dbReference>
<dbReference type="GO" id="GO:0009927">
    <property type="term" value="F:histidine phosphotransfer kinase activity"/>
    <property type="evidence" value="ECO:0007669"/>
    <property type="project" value="TreeGrafter"/>
</dbReference>
<feature type="region of interest" description="Disordered" evidence="7">
    <location>
        <begin position="883"/>
        <end position="913"/>
    </location>
</feature>
<dbReference type="EMBL" id="SGPL01000022">
    <property type="protein sequence ID" value="THH20416.1"/>
    <property type="molecule type" value="Genomic_DNA"/>
</dbReference>
<keyword evidence="3 6" id="KW-0597">Phosphoprotein</keyword>
<dbReference type="EC" id="2.7.13.3" evidence="2"/>
<evidence type="ECO:0000313" key="11">
    <source>
        <dbReference type="Proteomes" id="UP000310158"/>
    </source>
</evidence>
<dbReference type="PROSITE" id="PS50109">
    <property type="entry name" value="HIS_KIN"/>
    <property type="match status" value="1"/>
</dbReference>
<dbReference type="CDD" id="cd00082">
    <property type="entry name" value="HisKA"/>
    <property type="match status" value="1"/>
</dbReference>
<evidence type="ECO:0000259" key="8">
    <source>
        <dbReference type="PROSITE" id="PS50109"/>
    </source>
</evidence>
<accession>A0A4S4M5A3</accession>
<dbReference type="InterPro" id="IPR029016">
    <property type="entry name" value="GAF-like_dom_sf"/>
</dbReference>
<dbReference type="Pfam" id="PF01590">
    <property type="entry name" value="GAF"/>
    <property type="match status" value="1"/>
</dbReference>
<dbReference type="InterPro" id="IPR011006">
    <property type="entry name" value="CheY-like_superfamily"/>
</dbReference>
<dbReference type="Gene3D" id="1.10.287.130">
    <property type="match status" value="1"/>
</dbReference>
<reference evidence="10 11" key="1">
    <citation type="submission" date="2019-02" db="EMBL/GenBank/DDBJ databases">
        <title>Genome sequencing of the rare red list fungi Bondarzewia mesenterica.</title>
        <authorList>
            <person name="Buettner E."/>
            <person name="Kellner H."/>
        </authorList>
    </citation>
    <scope>NUCLEOTIDE SEQUENCE [LARGE SCALE GENOMIC DNA]</scope>
    <source>
        <strain evidence="10 11">DSM 108281</strain>
    </source>
</reference>
<evidence type="ECO:0000256" key="5">
    <source>
        <dbReference type="ARBA" id="ARBA00022777"/>
    </source>
</evidence>
<dbReference type="PRINTS" id="PR00344">
    <property type="entry name" value="BCTRLSENSOR"/>
</dbReference>
<evidence type="ECO:0000256" key="4">
    <source>
        <dbReference type="ARBA" id="ARBA00022679"/>
    </source>
</evidence>
<keyword evidence="11" id="KW-1185">Reference proteome</keyword>
<dbReference type="SUPFAM" id="SSF55781">
    <property type="entry name" value="GAF domain-like"/>
    <property type="match status" value="1"/>
</dbReference>
<evidence type="ECO:0000259" key="9">
    <source>
        <dbReference type="PROSITE" id="PS50110"/>
    </source>
</evidence>
<dbReference type="AlphaFoldDB" id="A0A4S4M5A3"/>
<dbReference type="InterPro" id="IPR005467">
    <property type="entry name" value="His_kinase_dom"/>
</dbReference>
<evidence type="ECO:0000256" key="3">
    <source>
        <dbReference type="ARBA" id="ARBA00022553"/>
    </source>
</evidence>
<dbReference type="SMART" id="SM00387">
    <property type="entry name" value="HATPase_c"/>
    <property type="match status" value="1"/>
</dbReference>
<comment type="caution">
    <text evidence="10">The sequence shown here is derived from an EMBL/GenBank/DDBJ whole genome shotgun (WGS) entry which is preliminary data.</text>
</comment>
<dbReference type="InterPro" id="IPR003661">
    <property type="entry name" value="HisK_dim/P_dom"/>
</dbReference>
<dbReference type="InterPro" id="IPR036097">
    <property type="entry name" value="HisK_dim/P_sf"/>
</dbReference>
<dbReference type="Pfam" id="PF00512">
    <property type="entry name" value="HisKA"/>
    <property type="match status" value="1"/>
</dbReference>
<dbReference type="Pfam" id="PF02518">
    <property type="entry name" value="HATPase_c"/>
    <property type="match status" value="1"/>
</dbReference>
<evidence type="ECO:0000313" key="10">
    <source>
        <dbReference type="EMBL" id="THH20416.1"/>
    </source>
</evidence>
<feature type="domain" description="Response regulatory" evidence="9">
    <location>
        <begin position="980"/>
        <end position="1102"/>
    </location>
</feature>
<dbReference type="InterPro" id="IPR036890">
    <property type="entry name" value="HATPase_C_sf"/>
</dbReference>
<evidence type="ECO:0000256" key="6">
    <source>
        <dbReference type="PROSITE-ProRule" id="PRU00169"/>
    </source>
</evidence>
<dbReference type="Pfam" id="PF00072">
    <property type="entry name" value="Response_reg"/>
    <property type="match status" value="1"/>
</dbReference>
<dbReference type="SMART" id="SM00388">
    <property type="entry name" value="HisKA"/>
    <property type="match status" value="1"/>
</dbReference>
<dbReference type="Gene3D" id="3.40.50.2300">
    <property type="match status" value="1"/>
</dbReference>
<feature type="modified residue" description="4-aspartylphosphate" evidence="6">
    <location>
        <position position="1030"/>
    </location>
</feature>
<dbReference type="InterPro" id="IPR003018">
    <property type="entry name" value="GAF"/>
</dbReference>
<dbReference type="PANTHER" id="PTHR43047:SF72">
    <property type="entry name" value="OSMOSENSING HISTIDINE PROTEIN KINASE SLN1"/>
    <property type="match status" value="1"/>
</dbReference>
<protein>
    <recommendedName>
        <fullName evidence="2">histidine kinase</fullName>
        <ecNumber evidence="2">2.7.13.3</ecNumber>
    </recommendedName>
</protein>
<dbReference type="Gene3D" id="3.30.565.10">
    <property type="entry name" value="Histidine kinase-like ATPase, C-terminal domain"/>
    <property type="match status" value="1"/>
</dbReference>